<dbReference type="Proteomes" id="UP000184498">
    <property type="component" value="Unassembled WGS sequence"/>
</dbReference>
<name>A0A1M6T703_9FLAO</name>
<keyword evidence="2" id="KW-0269">Exonuclease</keyword>
<keyword evidence="2" id="KW-0378">Hydrolase</keyword>
<dbReference type="Pfam" id="PF19580">
    <property type="entry name" value="Exo_endo_phos_3"/>
    <property type="match status" value="1"/>
</dbReference>
<proteinExistence type="predicted"/>
<dbReference type="PANTHER" id="PTHR42834">
    <property type="entry name" value="ENDONUCLEASE/EXONUCLEASE/PHOSPHATASE FAMILY PROTEIN (AFU_ORTHOLOGUE AFUA_3G09210)"/>
    <property type="match status" value="1"/>
</dbReference>
<reference evidence="3" key="1">
    <citation type="submission" date="2016-11" db="EMBL/GenBank/DDBJ databases">
        <authorList>
            <person name="Varghese N."/>
            <person name="Submissions S."/>
        </authorList>
    </citation>
    <scope>NUCLEOTIDE SEQUENCE [LARGE SCALE GENOMIC DNA]</scope>
    <source>
        <strain evidence="3">DSM 18016</strain>
    </source>
</reference>
<evidence type="ECO:0000313" key="2">
    <source>
        <dbReference type="EMBL" id="SHK52832.1"/>
    </source>
</evidence>
<dbReference type="InterPro" id="IPR005135">
    <property type="entry name" value="Endo/exonuclease/phosphatase"/>
</dbReference>
<gene>
    <name evidence="2" type="ORF">SAMN05444371_2689</name>
</gene>
<feature type="domain" description="Endonuclease/exonuclease/phosphatase" evidence="1">
    <location>
        <begin position="8"/>
        <end position="299"/>
    </location>
</feature>
<evidence type="ECO:0000259" key="1">
    <source>
        <dbReference type="Pfam" id="PF19580"/>
    </source>
</evidence>
<keyword evidence="3" id="KW-1185">Reference proteome</keyword>
<dbReference type="SUPFAM" id="SSF56219">
    <property type="entry name" value="DNase I-like"/>
    <property type="match status" value="1"/>
</dbReference>
<dbReference type="EMBL" id="FRAM01000003">
    <property type="protein sequence ID" value="SHK52832.1"/>
    <property type="molecule type" value="Genomic_DNA"/>
</dbReference>
<dbReference type="STRING" id="216903.SAMN05444371_2689"/>
<dbReference type="InterPro" id="IPR036691">
    <property type="entry name" value="Endo/exonu/phosph_ase_sf"/>
</dbReference>
<accession>A0A1M6T703</accession>
<organism evidence="2 3">
    <name type="scientific">Epilithonimonas mollis</name>
    <dbReference type="NCBI Taxonomy" id="216903"/>
    <lineage>
        <taxon>Bacteria</taxon>
        <taxon>Pseudomonadati</taxon>
        <taxon>Bacteroidota</taxon>
        <taxon>Flavobacteriia</taxon>
        <taxon>Flavobacteriales</taxon>
        <taxon>Weeksellaceae</taxon>
        <taxon>Chryseobacterium group</taxon>
        <taxon>Epilithonimonas</taxon>
    </lineage>
</organism>
<dbReference type="GO" id="GO:0004527">
    <property type="term" value="F:exonuclease activity"/>
    <property type="evidence" value="ECO:0007669"/>
    <property type="project" value="UniProtKB-KW"/>
</dbReference>
<keyword evidence="2" id="KW-0540">Nuclease</keyword>
<dbReference type="Gene3D" id="3.60.10.10">
    <property type="entry name" value="Endonuclease/exonuclease/phosphatase"/>
    <property type="match status" value="1"/>
</dbReference>
<protein>
    <submittedName>
        <fullName evidence="2">Endonuclease/Exonuclease/phosphatase family protein</fullName>
    </submittedName>
</protein>
<dbReference type="AlphaFoldDB" id="A0A1M6T703"/>
<dbReference type="PANTHER" id="PTHR42834:SF1">
    <property type="entry name" value="ENDONUCLEASE_EXONUCLEASE_PHOSPHATASE FAMILY PROTEIN (AFU_ORTHOLOGUE AFUA_3G09210)"/>
    <property type="match status" value="1"/>
</dbReference>
<sequence>MAGMETFMFYNVENLYPPDQEGWPSSRLHNWDDYKYRLKIRKINNVFRFIQEDYQRLPSIIGLAEIGAKSVLEDLTDGSSPIRHYEIIYQSSGDSRGLSVALLFDKEKYKLQKSEFLKFTTGDPALETRDVLHAVFLYNLKKFHVFAVHLPSKRNRDVKKEFRNHICKKLQILFSELHDRKEAIILMGDLNDNPDNESVQLLKKHHEDQILSNPFELLFSQGRFSCFHRKKGVLFDQILFTEKALADVFSVKYIGAEIYNNTKLRNKGNQQLYFPARTYSGSRYMGGYSDHFPILLHLHDSHK</sequence>
<keyword evidence="2" id="KW-0255">Endonuclease</keyword>
<dbReference type="GO" id="GO:0004519">
    <property type="term" value="F:endonuclease activity"/>
    <property type="evidence" value="ECO:0007669"/>
    <property type="project" value="UniProtKB-KW"/>
</dbReference>
<evidence type="ECO:0000313" key="3">
    <source>
        <dbReference type="Proteomes" id="UP000184498"/>
    </source>
</evidence>